<organism evidence="6">
    <name type="scientific">Bellilinea caldifistulae</name>
    <dbReference type="NCBI Taxonomy" id="360411"/>
    <lineage>
        <taxon>Bacteria</taxon>
        <taxon>Bacillati</taxon>
        <taxon>Chloroflexota</taxon>
        <taxon>Anaerolineae</taxon>
        <taxon>Anaerolineales</taxon>
        <taxon>Anaerolineaceae</taxon>
        <taxon>Bellilinea</taxon>
    </lineage>
</organism>
<evidence type="ECO:0000256" key="4">
    <source>
        <dbReference type="ARBA" id="ARBA00022967"/>
    </source>
</evidence>
<evidence type="ECO:0000256" key="3">
    <source>
        <dbReference type="ARBA" id="ARBA00022840"/>
    </source>
</evidence>
<evidence type="ECO:0000259" key="5">
    <source>
        <dbReference type="PROSITE" id="PS50893"/>
    </source>
</evidence>
<dbReference type="Gene3D" id="3.40.50.300">
    <property type="entry name" value="P-loop containing nucleotide triphosphate hydrolases"/>
    <property type="match status" value="1"/>
</dbReference>
<dbReference type="AlphaFoldDB" id="A0A7C4Q607"/>
<dbReference type="CDD" id="cd03214">
    <property type="entry name" value="ABC_Iron-Siderophores_B12_Hemin"/>
    <property type="match status" value="1"/>
</dbReference>
<dbReference type="InterPro" id="IPR003593">
    <property type="entry name" value="AAA+_ATPase"/>
</dbReference>
<dbReference type="PROSITE" id="PS50893">
    <property type="entry name" value="ABC_TRANSPORTER_2"/>
    <property type="match status" value="1"/>
</dbReference>
<gene>
    <name evidence="6" type="ORF">ENT17_11860</name>
</gene>
<dbReference type="InterPro" id="IPR027417">
    <property type="entry name" value="P-loop_NTPase"/>
</dbReference>
<dbReference type="SMART" id="SM00382">
    <property type="entry name" value="AAA"/>
    <property type="match status" value="1"/>
</dbReference>
<dbReference type="FunFam" id="3.40.50.300:FF:000134">
    <property type="entry name" value="Iron-enterobactin ABC transporter ATP-binding protein"/>
    <property type="match status" value="1"/>
</dbReference>
<sequence length="267" mass="29069">MLEVLHLTVRYGAKPVLKDVSFRLADGEILAVIGPNGAGKSTLVRALSGILPPECGSIRYDGRDLCALSVQERARLIAVVPQARSLPAGFTAWQVVSLGRTPYLNWLGQLSPADEELIWEAMRRTDTQHLAHRLVGELSGGELQRLLLARAMVQATPVMLLDEPTTHLDLQYQIGLLNQMVEVVRQPIAGNGNGKAHQPAALVVLHDLNLVARYADRVLLLVDGCVQAYGTSVEVLRPQLLSEAFGIPLEVMRSPNGKYPLVVPLMA</sequence>
<keyword evidence="2" id="KW-0547">Nucleotide-binding</keyword>
<comment type="caution">
    <text evidence="6">The sequence shown here is derived from an EMBL/GenBank/DDBJ whole genome shotgun (WGS) entry which is preliminary data.</text>
</comment>
<evidence type="ECO:0000256" key="2">
    <source>
        <dbReference type="ARBA" id="ARBA00022741"/>
    </source>
</evidence>
<keyword evidence="4" id="KW-1278">Translocase</keyword>
<proteinExistence type="predicted"/>
<keyword evidence="1" id="KW-0813">Transport</keyword>
<dbReference type="InterPro" id="IPR003439">
    <property type="entry name" value="ABC_transporter-like_ATP-bd"/>
</dbReference>
<name>A0A7C4Q607_9CHLR</name>
<feature type="domain" description="ABC transporter" evidence="5">
    <location>
        <begin position="2"/>
        <end position="248"/>
    </location>
</feature>
<dbReference type="GO" id="GO:0005524">
    <property type="term" value="F:ATP binding"/>
    <property type="evidence" value="ECO:0007669"/>
    <property type="project" value="UniProtKB-KW"/>
</dbReference>
<dbReference type="SUPFAM" id="SSF52540">
    <property type="entry name" value="P-loop containing nucleoside triphosphate hydrolases"/>
    <property type="match status" value="1"/>
</dbReference>
<dbReference type="GO" id="GO:0016887">
    <property type="term" value="F:ATP hydrolysis activity"/>
    <property type="evidence" value="ECO:0007669"/>
    <property type="project" value="InterPro"/>
</dbReference>
<reference evidence="6" key="1">
    <citation type="journal article" date="2020" name="mSystems">
        <title>Genome- and Community-Level Interaction Insights into Carbon Utilization and Element Cycling Functions of Hydrothermarchaeota in Hydrothermal Sediment.</title>
        <authorList>
            <person name="Zhou Z."/>
            <person name="Liu Y."/>
            <person name="Xu W."/>
            <person name="Pan J."/>
            <person name="Luo Z.H."/>
            <person name="Li M."/>
        </authorList>
    </citation>
    <scope>NUCLEOTIDE SEQUENCE [LARGE SCALE GENOMIC DNA]</scope>
    <source>
        <strain evidence="6">SpSt-556</strain>
    </source>
</reference>
<dbReference type="EMBL" id="DSXR01000120">
    <property type="protein sequence ID" value="HGS88292.1"/>
    <property type="molecule type" value="Genomic_DNA"/>
</dbReference>
<keyword evidence="3 6" id="KW-0067">ATP-binding</keyword>
<dbReference type="PROSITE" id="PS00211">
    <property type="entry name" value="ABC_TRANSPORTER_1"/>
    <property type="match status" value="1"/>
</dbReference>
<dbReference type="PANTHER" id="PTHR42794:SF1">
    <property type="entry name" value="HEMIN IMPORT ATP-BINDING PROTEIN HMUV"/>
    <property type="match status" value="1"/>
</dbReference>
<protein>
    <submittedName>
        <fullName evidence="6">ABC transporter ATP-binding protein</fullName>
    </submittedName>
</protein>
<evidence type="ECO:0000313" key="6">
    <source>
        <dbReference type="EMBL" id="HGS88292.1"/>
    </source>
</evidence>
<dbReference type="PANTHER" id="PTHR42794">
    <property type="entry name" value="HEMIN IMPORT ATP-BINDING PROTEIN HMUV"/>
    <property type="match status" value="1"/>
</dbReference>
<dbReference type="Pfam" id="PF00005">
    <property type="entry name" value="ABC_tran"/>
    <property type="match status" value="1"/>
</dbReference>
<accession>A0A7C4Q607</accession>
<dbReference type="InterPro" id="IPR017871">
    <property type="entry name" value="ABC_transporter-like_CS"/>
</dbReference>
<evidence type="ECO:0000256" key="1">
    <source>
        <dbReference type="ARBA" id="ARBA00022448"/>
    </source>
</evidence>